<proteinExistence type="inferred from homology"/>
<keyword evidence="6 8" id="KW-0472">Membrane</keyword>
<evidence type="ECO:0000313" key="9">
    <source>
        <dbReference type="EMBL" id="AHX11743.1"/>
    </source>
</evidence>
<keyword evidence="10" id="KW-1185">Reference proteome</keyword>
<feature type="transmembrane region" description="Helical" evidence="8">
    <location>
        <begin position="518"/>
        <end position="537"/>
    </location>
</feature>
<gene>
    <name evidence="9" type="ORF">NHE_0821</name>
</gene>
<evidence type="ECO:0000256" key="6">
    <source>
        <dbReference type="ARBA" id="ARBA00023136"/>
    </source>
</evidence>
<feature type="transmembrane region" description="Helical" evidence="8">
    <location>
        <begin position="587"/>
        <end position="612"/>
    </location>
</feature>
<feature type="transmembrane region" description="Helical" evidence="8">
    <location>
        <begin position="664"/>
        <end position="688"/>
    </location>
</feature>
<evidence type="ECO:0000313" key="10">
    <source>
        <dbReference type="Proteomes" id="UP000023755"/>
    </source>
</evidence>
<dbReference type="EMBL" id="CP007481">
    <property type="protein sequence ID" value="AHX11743.1"/>
    <property type="molecule type" value="Genomic_DNA"/>
</dbReference>
<feature type="transmembrane region" description="Helical" evidence="8">
    <location>
        <begin position="619"/>
        <end position="644"/>
    </location>
</feature>
<name>X5H4W0_9RICK</name>
<evidence type="ECO:0000256" key="4">
    <source>
        <dbReference type="ARBA" id="ARBA00022729"/>
    </source>
</evidence>
<reference evidence="9 10" key="1">
    <citation type="submission" date="2014-03" db="EMBL/GenBank/DDBJ databases">
        <title>Sequencing and Comparison of Genomes and Transcriptome Profiles of Human Ehrlichiosis Agents.</title>
        <authorList>
            <person name="Lin M."/>
            <person name="Daugherty S.C."/>
            <person name="Nagaraj S."/>
            <person name="Cheng Z."/>
            <person name="Xiong Q."/>
            <person name="Lin F.-Y."/>
            <person name="Sengamalay N."/>
            <person name="Ott S."/>
            <person name="Godinez A."/>
            <person name="Tallon L.J."/>
            <person name="Sadzewicz L."/>
            <person name="Fraser C.M."/>
            <person name="Dunning Hotopp J.C."/>
            <person name="Rikihisa Y."/>
        </authorList>
    </citation>
    <scope>NUCLEOTIDE SEQUENCE [LARGE SCALE GENOMIC DNA]</scope>
    <source>
        <strain evidence="9 10">Oregon</strain>
    </source>
</reference>
<dbReference type="GO" id="GO:0030255">
    <property type="term" value="P:protein secretion by the type IV secretion system"/>
    <property type="evidence" value="ECO:0007669"/>
    <property type="project" value="InterPro"/>
</dbReference>
<evidence type="ECO:0000256" key="8">
    <source>
        <dbReference type="SAM" id="Phobius"/>
    </source>
</evidence>
<evidence type="ECO:0000256" key="3">
    <source>
        <dbReference type="ARBA" id="ARBA00022692"/>
    </source>
</evidence>
<evidence type="ECO:0000256" key="5">
    <source>
        <dbReference type="ARBA" id="ARBA00022989"/>
    </source>
</evidence>
<dbReference type="InterPro" id="IPR007688">
    <property type="entry name" value="Conjugal_tfr_TrbL/VirB6"/>
</dbReference>
<comment type="similarity">
    <text evidence="2">Belongs to the TrbL/VirB6 family.</text>
</comment>
<feature type="compositionally biased region" description="Basic and acidic residues" evidence="7">
    <location>
        <begin position="796"/>
        <end position="808"/>
    </location>
</feature>
<evidence type="ECO:0000256" key="2">
    <source>
        <dbReference type="ARBA" id="ARBA00007802"/>
    </source>
</evidence>
<keyword evidence="4" id="KW-0732">Signal</keyword>
<feature type="transmembrane region" description="Helical" evidence="8">
    <location>
        <begin position="735"/>
        <end position="754"/>
    </location>
</feature>
<feature type="region of interest" description="Disordered" evidence="7">
    <location>
        <begin position="791"/>
        <end position="821"/>
    </location>
</feature>
<organism evidence="9 10">
    <name type="scientific">Neorickettsia helminthoeca str. Oregon</name>
    <dbReference type="NCBI Taxonomy" id="1286528"/>
    <lineage>
        <taxon>Bacteria</taxon>
        <taxon>Pseudomonadati</taxon>
        <taxon>Pseudomonadota</taxon>
        <taxon>Alphaproteobacteria</taxon>
        <taxon>Rickettsiales</taxon>
        <taxon>Anaplasmataceae</taxon>
        <taxon>Neorickettsia</taxon>
    </lineage>
</organism>
<protein>
    <submittedName>
        <fullName evidence="9">TrbL/VirB6 plasmid conjugal transfer family protein</fullName>
    </submittedName>
</protein>
<dbReference type="AlphaFoldDB" id="X5H4W0"/>
<dbReference type="GO" id="GO:0005886">
    <property type="term" value="C:plasma membrane"/>
    <property type="evidence" value="ECO:0007669"/>
    <property type="project" value="UniProtKB-SubCell"/>
</dbReference>
<comment type="subcellular location">
    <subcellularLocation>
        <location evidence="1">Cell membrane</location>
        <topology evidence="1">Multi-pass membrane protein</topology>
    </subcellularLocation>
</comment>
<keyword evidence="3 8" id="KW-0812">Transmembrane</keyword>
<dbReference type="STRING" id="1286528.NHE_0821"/>
<feature type="transmembrane region" description="Helical" evidence="8">
    <location>
        <begin position="490"/>
        <end position="511"/>
    </location>
</feature>
<sequence length="821" mass="90027">MLALSGCGGECISTTDSSELEGGSLKICSNPNDVSREGCLEYMTSAEGSHDDTLGYWVKTNIELEDGNVFEYQLQESEDYAFCDPPCPDHCFDEQSKNLCDTNSCKAIDLDFPNIKEVNLSVLPGDELLIGLRPALNPGIVNSAICEGKDPRVYIGNYGDCINQKGEPYSSLIALGHNSVVNLDTPLAEFKVMYSLDPLRLFNWEGPIFRSDVCKAVLFGDSEAKEAAKEYAAVIDILKRKIAGNQLYRYCKKFMEDAGHVVVQAYEPIVENDEDSKSVVLRGLEIIGYRGNHAFYLCPSFRIPGLCQRATSGFFENRPTLFLNTFFPVTEVFEKFRFSFLNIGSNFNAHGMFYLKVSRKCKNPGASAVNVYIGNAPPSFKPSVSNNSGTLVKPNTPVTAGEGSFVYVGIADPRGNKKVESRGYVLLEYQVKREKIIRIFSKATNTIKSKIIRILYNRTVDESGKFSDDNPGGAVGTVYKAIAGGVLIKAVQASIVLYMTVYGLAFLFGLVKTPQADLIVFLVKLGIVAVLFGPNSWKFFNEHLFALFVEGSSQLINYVSGDDSGVDLAFLDRVLSPFGSQRNWARIFSFLFSGGLGILYFVFIIVGLILIVKAMFTIIIAYFMSIVMVAILLCLAPIFISMIFFKRTKAIFDNWIKNLAQVSITPVITFAAFALLSEVALGIVAALFNFQICPVCVIEPQLLLFKFCLLAVYLPTSYDAGGGILAAQNAGGMPVGIGLVIAFLVISNAIMAFASHASILSSSIFGAIASDTTIPAEQFMDSMKAIVGQDSQAKYQKAEAQHRKSLDGEKDEPEEPPKRKR</sequence>
<dbReference type="Proteomes" id="UP000023755">
    <property type="component" value="Chromosome"/>
</dbReference>
<accession>X5H4W0</accession>
<dbReference type="Pfam" id="PF04610">
    <property type="entry name" value="TrbL"/>
    <property type="match status" value="1"/>
</dbReference>
<evidence type="ECO:0000256" key="7">
    <source>
        <dbReference type="SAM" id="MobiDB-lite"/>
    </source>
</evidence>
<feature type="transmembrane region" description="Helical" evidence="8">
    <location>
        <begin position="695"/>
        <end position="715"/>
    </location>
</feature>
<keyword evidence="5 8" id="KW-1133">Transmembrane helix</keyword>
<dbReference type="HOGENOM" id="CLU_338845_0_0_5"/>
<dbReference type="KEGG" id="nhm:NHE_0821"/>
<evidence type="ECO:0000256" key="1">
    <source>
        <dbReference type="ARBA" id="ARBA00004651"/>
    </source>
</evidence>